<comment type="caution">
    <text evidence="1">The sequence shown here is derived from an EMBL/GenBank/DDBJ whole genome shotgun (WGS) entry which is preliminary data.</text>
</comment>
<sequence length="113" mass="13352">MPKSYLPSTEELDLITNLQVPVNTKKSIEKWVNVLKNWYKKVGYDHKIKTITNKSQLEWEMQEFIVGVRQLKSGEYSPSFLKNELILLSQWIYDVQSGPTKFKLSQKDNFRNL</sequence>
<evidence type="ECO:0000313" key="1">
    <source>
        <dbReference type="EMBL" id="CAG8843448.1"/>
    </source>
</evidence>
<proteinExistence type="predicted"/>
<gene>
    <name evidence="1" type="ORF">GMARGA_LOCUS36548</name>
</gene>
<evidence type="ECO:0000313" key="2">
    <source>
        <dbReference type="Proteomes" id="UP000789901"/>
    </source>
</evidence>
<name>A0ABN7WXY8_GIGMA</name>
<reference evidence="1 2" key="1">
    <citation type="submission" date="2021-06" db="EMBL/GenBank/DDBJ databases">
        <authorList>
            <person name="Kallberg Y."/>
            <person name="Tangrot J."/>
            <person name="Rosling A."/>
        </authorList>
    </citation>
    <scope>NUCLEOTIDE SEQUENCE [LARGE SCALE GENOMIC DNA]</scope>
    <source>
        <strain evidence="1 2">120-4 pot B 10/14</strain>
    </source>
</reference>
<protein>
    <submittedName>
        <fullName evidence="1">42543_t:CDS:1</fullName>
    </submittedName>
</protein>
<organism evidence="1 2">
    <name type="scientific">Gigaspora margarita</name>
    <dbReference type="NCBI Taxonomy" id="4874"/>
    <lineage>
        <taxon>Eukaryota</taxon>
        <taxon>Fungi</taxon>
        <taxon>Fungi incertae sedis</taxon>
        <taxon>Mucoromycota</taxon>
        <taxon>Glomeromycotina</taxon>
        <taxon>Glomeromycetes</taxon>
        <taxon>Diversisporales</taxon>
        <taxon>Gigasporaceae</taxon>
        <taxon>Gigaspora</taxon>
    </lineage>
</organism>
<keyword evidence="2" id="KW-1185">Reference proteome</keyword>
<dbReference type="Proteomes" id="UP000789901">
    <property type="component" value="Unassembled WGS sequence"/>
</dbReference>
<accession>A0ABN7WXY8</accession>
<dbReference type="EMBL" id="CAJVQB010072448">
    <property type="protein sequence ID" value="CAG8843448.1"/>
    <property type="molecule type" value="Genomic_DNA"/>
</dbReference>